<evidence type="ECO:0000256" key="1">
    <source>
        <dbReference type="SAM" id="MobiDB-lite"/>
    </source>
</evidence>
<dbReference type="AlphaFoldDB" id="A0AAX3BGD0"/>
<evidence type="ECO:0000313" key="3">
    <source>
        <dbReference type="EMBL" id="URA11168.1"/>
    </source>
</evidence>
<protein>
    <submittedName>
        <fullName evidence="3">Uncharacterized protein</fullName>
    </submittedName>
</protein>
<reference evidence="3" key="1">
    <citation type="submission" date="2021-04" db="EMBL/GenBank/DDBJ databases">
        <authorList>
            <person name="Postec A."/>
        </authorList>
    </citation>
    <scope>NUCLEOTIDE SEQUENCE</scope>
    <source>
        <strain evidence="3">F1F22</strain>
    </source>
</reference>
<gene>
    <name evidence="3" type="ORF">KDW03_05070</name>
</gene>
<organism evidence="3 4">
    <name type="scientific">Thermospira aquatica</name>
    <dbReference type="NCBI Taxonomy" id="2828656"/>
    <lineage>
        <taxon>Bacteria</taxon>
        <taxon>Pseudomonadati</taxon>
        <taxon>Spirochaetota</taxon>
        <taxon>Spirochaetia</taxon>
        <taxon>Brevinematales</taxon>
        <taxon>Thermospiraceae</taxon>
        <taxon>Thermospira</taxon>
    </lineage>
</organism>
<reference evidence="3" key="2">
    <citation type="submission" date="2022-06" db="EMBL/GenBank/DDBJ databases">
        <title>Thermospira aquatica gen. nov., sp. nov.</title>
        <authorList>
            <person name="Ben Ali Gam Z."/>
            <person name="Labat M."/>
        </authorList>
    </citation>
    <scope>NUCLEOTIDE SEQUENCE</scope>
    <source>
        <strain evidence="3">F1F22</strain>
    </source>
</reference>
<feature type="chain" id="PRO_5043993611" evidence="2">
    <location>
        <begin position="17"/>
        <end position="503"/>
    </location>
</feature>
<feature type="compositionally biased region" description="Polar residues" evidence="1">
    <location>
        <begin position="37"/>
        <end position="55"/>
    </location>
</feature>
<proteinExistence type="predicted"/>
<dbReference type="KEGG" id="taqu:KDW03_05070"/>
<evidence type="ECO:0000313" key="4">
    <source>
        <dbReference type="Proteomes" id="UP001056539"/>
    </source>
</evidence>
<name>A0AAX3BGD0_9SPIR</name>
<keyword evidence="4" id="KW-1185">Reference proteome</keyword>
<sequence length="503" mass="57725">MKRLIFPLFATTLLWALGCTMNIPDSEGGVLGPARPPSSTNTNANDTPQTNTNTSWVPPDGYLVYDHSPEAIDTLQKITYATTPEYFVLASSTNTAPYGAILYHLELPSWLVNTDAFSNINVSNVFQWYFTNFFQQYIFDFCFSNRGENKAWRLVLGIIRYNGHGLFDPPDYLYFRDVVNREFPEEGEMGSRPSQWYISAYESNGYNKFIPDSVFNVFLTPPAWQLNGQKVPAIQYAWLFKFYKNTSNRYVQFAQGRDYQGMAIDPNTLGSMRLYLYVTSNRPFPIGYYYFYVAAEISNFISGQQLVITNNKTYFIFNTNGVAHARLDDDSEPRGHMIFWRGDYDRNHDLWYETNYVAYFASNGYYHTARTHISTSDQGDIVFYTNAPRLGVQTFESAKSTRLASFSFPFRVHCTSHFDMAYSCLYGPTIQPVWIRIGNAPSDYVRGIIMNVCANQALFSGLGMAVPDSFAGDVFMYEYARNTFSFFIFVPEEDFHRVTNALN</sequence>
<feature type="signal peptide" evidence="2">
    <location>
        <begin position="1"/>
        <end position="16"/>
    </location>
</feature>
<keyword evidence="2" id="KW-0732">Signal</keyword>
<dbReference type="EMBL" id="CP073355">
    <property type="protein sequence ID" value="URA11168.1"/>
    <property type="molecule type" value="Genomic_DNA"/>
</dbReference>
<dbReference type="Proteomes" id="UP001056539">
    <property type="component" value="Chromosome"/>
</dbReference>
<dbReference type="RefSeq" id="WP_271436303.1">
    <property type="nucleotide sequence ID" value="NZ_CP073355.1"/>
</dbReference>
<evidence type="ECO:0000256" key="2">
    <source>
        <dbReference type="SAM" id="SignalP"/>
    </source>
</evidence>
<feature type="region of interest" description="Disordered" evidence="1">
    <location>
        <begin position="28"/>
        <end position="55"/>
    </location>
</feature>
<dbReference type="PROSITE" id="PS51257">
    <property type="entry name" value="PROKAR_LIPOPROTEIN"/>
    <property type="match status" value="1"/>
</dbReference>
<accession>A0AAX3BGD0</accession>